<gene>
    <name evidence="2" type="ORF">QTG54_003787</name>
</gene>
<feature type="compositionally biased region" description="Low complexity" evidence="1">
    <location>
        <begin position="342"/>
        <end position="356"/>
    </location>
</feature>
<feature type="region of interest" description="Disordered" evidence="1">
    <location>
        <begin position="811"/>
        <end position="898"/>
    </location>
</feature>
<proteinExistence type="predicted"/>
<evidence type="ECO:0000313" key="3">
    <source>
        <dbReference type="Proteomes" id="UP001224775"/>
    </source>
</evidence>
<feature type="region of interest" description="Disordered" evidence="1">
    <location>
        <begin position="1"/>
        <end position="60"/>
    </location>
</feature>
<feature type="compositionally biased region" description="Gly residues" evidence="1">
    <location>
        <begin position="13"/>
        <end position="24"/>
    </location>
</feature>
<reference evidence="2" key="1">
    <citation type="submission" date="2023-06" db="EMBL/GenBank/DDBJ databases">
        <title>Survivors Of The Sea: Transcriptome response of Skeletonema marinoi to long-term dormancy.</title>
        <authorList>
            <person name="Pinder M.I.M."/>
            <person name="Kourtchenko O."/>
            <person name="Robertson E.K."/>
            <person name="Larsson T."/>
            <person name="Maumus F."/>
            <person name="Osuna-Cruz C.M."/>
            <person name="Vancaester E."/>
            <person name="Stenow R."/>
            <person name="Vandepoele K."/>
            <person name="Ploug H."/>
            <person name="Bruchert V."/>
            <person name="Godhe A."/>
            <person name="Topel M."/>
        </authorList>
    </citation>
    <scope>NUCLEOTIDE SEQUENCE</scope>
    <source>
        <strain evidence="2">R05AC</strain>
    </source>
</reference>
<organism evidence="2 3">
    <name type="scientific">Skeletonema marinoi</name>
    <dbReference type="NCBI Taxonomy" id="267567"/>
    <lineage>
        <taxon>Eukaryota</taxon>
        <taxon>Sar</taxon>
        <taxon>Stramenopiles</taxon>
        <taxon>Ochrophyta</taxon>
        <taxon>Bacillariophyta</taxon>
        <taxon>Coscinodiscophyceae</taxon>
        <taxon>Thalassiosirophycidae</taxon>
        <taxon>Thalassiosirales</taxon>
        <taxon>Skeletonemataceae</taxon>
        <taxon>Skeletonema</taxon>
        <taxon>Skeletonema marinoi-dohrnii complex</taxon>
    </lineage>
</organism>
<comment type="caution">
    <text evidence="2">The sequence shown here is derived from an EMBL/GenBank/DDBJ whole genome shotgun (WGS) entry which is preliminary data.</text>
</comment>
<dbReference type="EMBL" id="JATAAI010000005">
    <property type="protein sequence ID" value="KAK1745863.1"/>
    <property type="molecule type" value="Genomic_DNA"/>
</dbReference>
<feature type="region of interest" description="Disordered" evidence="1">
    <location>
        <begin position="624"/>
        <end position="662"/>
    </location>
</feature>
<evidence type="ECO:0000256" key="1">
    <source>
        <dbReference type="SAM" id="MobiDB-lite"/>
    </source>
</evidence>
<name>A0AAD8YH28_9STRA</name>
<evidence type="ECO:0000313" key="2">
    <source>
        <dbReference type="EMBL" id="KAK1745863.1"/>
    </source>
</evidence>
<feature type="region of interest" description="Disordered" evidence="1">
    <location>
        <begin position="558"/>
        <end position="582"/>
    </location>
</feature>
<feature type="compositionally biased region" description="Basic and acidic residues" evidence="1">
    <location>
        <begin position="838"/>
        <end position="851"/>
    </location>
</feature>
<keyword evidence="3" id="KW-1185">Reference proteome</keyword>
<feature type="compositionally biased region" description="Low complexity" evidence="1">
    <location>
        <begin position="636"/>
        <end position="650"/>
    </location>
</feature>
<sequence length="898" mass="99724">MVERSKKAAPVGGNSGGGGGGSGLHGTTDSLNDLRRISYRKGPPSPGWNNYGCESNDRYDDDSEEHWPIFELTASGGSASAPSTATVSPGASSNGGMMTVPLLIDCERICTVPEVFDELRSTRTLHQLSSLVLRDVPPPPSALEPCQNFLHCLNPWKQQQGQSFHYKNDAFIDSQPLLQEEVNPIKRTSMAVELYSGMPPSIRQSFAPSMFKIRFNEGVNTIIIPMMRIGVNKRQVWWGRDRINNTGNTASSSPAPSIEKRNYKVHFSEIKRVLKVRKFTPDEALDVWFQRDDFDHFKAEMTLLIQEVEASRELAEVWLDAKSSSVSSDASDSKREWTGNTSSDGHSSASSAQHSAGTKEIGHHRKGSIGRGKARAWWHNYDHSRRGLERYASPGHARQILASYKVAVQKVLGEQRRQRILGFFCVPNAYDPEKIAEVYHEYTAWSTDLALAAGASDADAVSTNFDDDKRHTREYYVLKQVIASGYKVHKHMPQFMLPRCITPTGYLNEAASLYHGNEKNTKAGTPRGRGGSWQMLRRNSSTGEEARENMSRVHKSDLAGPVAPSLAPSLQPGKEAGKELKEEISTAKKKLDAFRKLRKVTHSSVYNGIERILKEHKIVRASYHGDSKREWTGNTSSDGHSSASSAQHSAGTKEIGHHRKGSIGRGKARAWWHNYDHSRRGLERYASPGHARQILASYKVAVQKVLGEQRRQRILGFFCVPNAYDPEKIAEVYHEYTAWSTDLALAAGASDADAVSTNFDDDKRHTREYYVLKQVIASGYKVHKHMPQFMLPRCITPTGYLNEAASLYHGNEKNTKAGTPRGRGGSWQMLRRNSSTGEEARENMSRVHKSDLAGPVAPSLAPSLQPGKEAGKEVHPSSGKNGVHNSMAEKAKNFPFQH</sequence>
<dbReference type="Proteomes" id="UP001224775">
    <property type="component" value="Unassembled WGS sequence"/>
</dbReference>
<protein>
    <submittedName>
        <fullName evidence="2">Uncharacterized protein</fullName>
    </submittedName>
</protein>
<accession>A0AAD8YH28</accession>
<feature type="region of interest" description="Disordered" evidence="1">
    <location>
        <begin position="326"/>
        <end position="368"/>
    </location>
</feature>
<dbReference type="AlphaFoldDB" id="A0AAD8YH28"/>